<dbReference type="RefSeq" id="WP_148732916.1">
    <property type="nucleotide sequence ID" value="NZ_VSSB01000001.1"/>
</dbReference>
<evidence type="ECO:0000256" key="1">
    <source>
        <dbReference type="SAM" id="MobiDB-lite"/>
    </source>
</evidence>
<dbReference type="AlphaFoldDB" id="A0A5S4V2U7"/>
<name>A0A5S4V2U7_9MICO</name>
<protein>
    <recommendedName>
        <fullName evidence="4">YtxH domain-containing protein</fullName>
    </recommendedName>
</protein>
<keyword evidence="3" id="KW-1185">Reference proteome</keyword>
<organism evidence="2 3">
    <name type="scientific">Agromyces mariniharenae</name>
    <dbReference type="NCBI Taxonomy" id="2604423"/>
    <lineage>
        <taxon>Bacteria</taxon>
        <taxon>Bacillati</taxon>
        <taxon>Actinomycetota</taxon>
        <taxon>Actinomycetes</taxon>
        <taxon>Micrococcales</taxon>
        <taxon>Microbacteriaceae</taxon>
        <taxon>Agromyces</taxon>
    </lineage>
</organism>
<accession>A0A5S4V2U7</accession>
<gene>
    <name evidence="2" type="ORF">FYC51_07155</name>
</gene>
<comment type="caution">
    <text evidence="2">The sequence shown here is derived from an EMBL/GenBank/DDBJ whole genome shotgun (WGS) entry which is preliminary data.</text>
</comment>
<sequence length="160" mass="15986">MKGKILFVVGLGVGYVLGTRAGRERYEQIKHAAENVWNTPAVQQGVGTAKEFAMSRVGDLSDTVLDNVKGLIGNATKSSGATKADVNRAARSAKANISKAATAARSAVDDAASKLEDAVDGAADVASKSASSGTSKSSSSSSKSTGKGGSSSRGSTTSGS</sequence>
<dbReference type="Proteomes" id="UP000325243">
    <property type="component" value="Unassembled WGS sequence"/>
</dbReference>
<evidence type="ECO:0008006" key="4">
    <source>
        <dbReference type="Google" id="ProtNLM"/>
    </source>
</evidence>
<reference evidence="2 3" key="1">
    <citation type="submission" date="2019-08" db="EMBL/GenBank/DDBJ databases">
        <authorList>
            <person name="Hu J."/>
        </authorList>
    </citation>
    <scope>NUCLEOTIDE SEQUENCE [LARGE SCALE GENOMIC DNA]</scope>
    <source>
        <strain evidence="2 3">NEAU-184</strain>
    </source>
</reference>
<dbReference type="EMBL" id="VSSB01000001">
    <property type="protein sequence ID" value="TYL53447.1"/>
    <property type="molecule type" value="Genomic_DNA"/>
</dbReference>
<evidence type="ECO:0000313" key="2">
    <source>
        <dbReference type="EMBL" id="TYL53447.1"/>
    </source>
</evidence>
<evidence type="ECO:0000313" key="3">
    <source>
        <dbReference type="Proteomes" id="UP000325243"/>
    </source>
</evidence>
<feature type="region of interest" description="Disordered" evidence="1">
    <location>
        <begin position="117"/>
        <end position="160"/>
    </location>
</feature>
<proteinExistence type="predicted"/>
<feature type="compositionally biased region" description="Low complexity" evidence="1">
    <location>
        <begin position="127"/>
        <end position="145"/>
    </location>
</feature>